<keyword evidence="2" id="KW-1185">Reference proteome</keyword>
<proteinExistence type="predicted"/>
<evidence type="ECO:0000313" key="2">
    <source>
        <dbReference type="Proteomes" id="UP000696280"/>
    </source>
</evidence>
<dbReference type="EMBL" id="CAJVRL010000079">
    <property type="protein sequence ID" value="CAG8957433.1"/>
    <property type="molecule type" value="Genomic_DNA"/>
</dbReference>
<accession>A0A9N9L3D9</accession>
<dbReference type="AlphaFoldDB" id="A0A9N9L3D9"/>
<comment type="caution">
    <text evidence="1">The sequence shown here is derived from an EMBL/GenBank/DDBJ whole genome shotgun (WGS) entry which is preliminary data.</text>
</comment>
<gene>
    <name evidence="1" type="ORF">HYFRA_00011414</name>
</gene>
<evidence type="ECO:0000313" key="1">
    <source>
        <dbReference type="EMBL" id="CAG8957433.1"/>
    </source>
</evidence>
<sequence>MPALIPDRITYTAHLLVRALLEDVEIYAVQGLAAGFYNAKGLIGITVSVGLNANLWVFVAPNIITKILSQEASSVSVLMYRFNTIEYAPEQGGQPFNQPASRERY</sequence>
<name>A0A9N9L3D9_9HELO</name>
<protein>
    <submittedName>
        <fullName evidence="1">Uncharacterized protein</fullName>
    </submittedName>
</protein>
<organism evidence="1 2">
    <name type="scientific">Hymenoscyphus fraxineus</name>
    <dbReference type="NCBI Taxonomy" id="746836"/>
    <lineage>
        <taxon>Eukaryota</taxon>
        <taxon>Fungi</taxon>
        <taxon>Dikarya</taxon>
        <taxon>Ascomycota</taxon>
        <taxon>Pezizomycotina</taxon>
        <taxon>Leotiomycetes</taxon>
        <taxon>Helotiales</taxon>
        <taxon>Helotiaceae</taxon>
        <taxon>Hymenoscyphus</taxon>
    </lineage>
</organism>
<reference evidence="1" key="1">
    <citation type="submission" date="2021-07" db="EMBL/GenBank/DDBJ databases">
        <authorList>
            <person name="Durling M."/>
        </authorList>
    </citation>
    <scope>NUCLEOTIDE SEQUENCE</scope>
</reference>
<dbReference type="Proteomes" id="UP000696280">
    <property type="component" value="Unassembled WGS sequence"/>
</dbReference>